<dbReference type="Gene3D" id="1.20.910.10">
    <property type="entry name" value="Heme oxygenase-like"/>
    <property type="match status" value="1"/>
</dbReference>
<dbReference type="RefSeq" id="WP_004946675.1">
    <property type="nucleotide sequence ID" value="NZ_CP007439.1"/>
</dbReference>
<evidence type="ECO:0000313" key="2">
    <source>
        <dbReference type="EMBL" id="PYD40769.1"/>
    </source>
</evidence>
<evidence type="ECO:0000256" key="1">
    <source>
        <dbReference type="ARBA" id="ARBA00023002"/>
    </source>
</evidence>
<dbReference type="AlphaFoldDB" id="A0A318P3S3"/>
<organism evidence="2 3">
    <name type="scientific">Serratia plymuthica</name>
    <dbReference type="NCBI Taxonomy" id="82996"/>
    <lineage>
        <taxon>Bacteria</taxon>
        <taxon>Pseudomonadati</taxon>
        <taxon>Pseudomonadota</taxon>
        <taxon>Gammaproteobacteria</taxon>
        <taxon>Enterobacterales</taxon>
        <taxon>Yersiniaceae</taxon>
        <taxon>Serratia</taxon>
    </lineage>
</organism>
<dbReference type="SMART" id="SM01236">
    <property type="entry name" value="Haem_oxygenase_2"/>
    <property type="match status" value="1"/>
</dbReference>
<dbReference type="PANTHER" id="PTHR40279">
    <property type="entry name" value="PQQC-LIKE PROTEIN"/>
    <property type="match status" value="1"/>
</dbReference>
<keyword evidence="1" id="KW-0560">Oxidoreductase</keyword>
<dbReference type="InterPro" id="IPR016084">
    <property type="entry name" value="Haem_Oase-like_multi-hlx"/>
</dbReference>
<proteinExistence type="predicted"/>
<dbReference type="PANTHER" id="PTHR40279:SF3">
    <property type="entry name" value="4-AMINOBENZOATE SYNTHASE"/>
    <property type="match status" value="1"/>
</dbReference>
<protein>
    <submittedName>
        <fullName evidence="2">Iron-containing redox enzyme family protein</fullName>
    </submittedName>
</protein>
<dbReference type="SUPFAM" id="SSF48613">
    <property type="entry name" value="Heme oxygenase-like"/>
    <property type="match status" value="1"/>
</dbReference>
<name>A0A318P3S3_SERPL</name>
<comment type="caution">
    <text evidence="2">The sequence shown here is derived from an EMBL/GenBank/DDBJ whole genome shotgun (WGS) entry which is preliminary data.</text>
</comment>
<accession>A0A318P3S3</accession>
<dbReference type="GO" id="GO:0016491">
    <property type="term" value="F:oxidoreductase activity"/>
    <property type="evidence" value="ECO:0007669"/>
    <property type="project" value="UniProtKB-KW"/>
</dbReference>
<dbReference type="Pfam" id="PF14518">
    <property type="entry name" value="Haem_oxygenas_2"/>
    <property type="match status" value="1"/>
</dbReference>
<dbReference type="EMBL" id="PESE01000001">
    <property type="protein sequence ID" value="PYD40769.1"/>
    <property type="molecule type" value="Genomic_DNA"/>
</dbReference>
<reference evidence="2 3" key="1">
    <citation type="submission" date="2017-11" db="EMBL/GenBank/DDBJ databases">
        <title>Genome sequence of the oocydin A producing rhizobacterium Serratia plymuthica 4Rx5.</title>
        <authorList>
            <person name="Matilla M.A."/>
            <person name="Udaondo Z."/>
            <person name="Salmond G.P.C."/>
        </authorList>
    </citation>
    <scope>NUCLEOTIDE SEQUENCE [LARGE SCALE GENOMIC DNA]</scope>
    <source>
        <strain evidence="2 3">4Rx5</strain>
    </source>
</reference>
<evidence type="ECO:0000313" key="3">
    <source>
        <dbReference type="Proteomes" id="UP000248196"/>
    </source>
</evidence>
<dbReference type="InterPro" id="IPR039068">
    <property type="entry name" value="PqqC-like"/>
</dbReference>
<gene>
    <name evidence="2" type="ORF">CT690_05685</name>
</gene>
<dbReference type="Proteomes" id="UP000248196">
    <property type="component" value="Unassembled WGS sequence"/>
</dbReference>
<sequence>MMDSLDLVTTELTQSQLLSTSLDEFVASLLRMEDLDAFFCRHPTLPAILLATTETELISAYHSTDIEHSRKAVQKTLFWLYQTFLADPLSAESKNQHHPVMVTIKRMIEKKWLAHETEHFAALPSATSPQLFTESLRKLWSHHRSATHPLYEFLQHDASKAQMNAFFKSDSALNLLFFDLIAMAMVGARLEVRGELSRNMWDECGEGSDHHTHVNLYKDLLMRNHLELPEDNFADTLDWQGLSGYNLFMLGGTNREHYFKLIGALAITELLDPSQYEKLVLGSKRLGFTERDLRYYTEHIGIDVIHAEGWLQQVITPIVEKSPAAMAEIWIGANMRLNTVDNYYNHLLNSLINLK</sequence>